<evidence type="ECO:0000313" key="6">
    <source>
        <dbReference type="Proteomes" id="UP000002221"/>
    </source>
</evidence>
<proteinExistence type="inferred from homology"/>
<sequence length="187" mass="21852">MRNRRVALKALIGAVFMLGLLKAEVSPAQSLRIGYTDPDVIIVNMKEYRDIQQQLQKEAQESQQALQEMFNEYQEKLERYQRQQALLSEQRRQEREQELLQLQQQIQEASALRQQQLAQREAELMQPLLERVQQVIDQVAQEQNLDVVLRAQALLYVKEGRVVDITREVARRLGIQVPEDTTATQQN</sequence>
<keyword evidence="3" id="KW-0175">Coiled coil</keyword>
<feature type="coiled-coil region" evidence="3">
    <location>
        <begin position="45"/>
        <end position="119"/>
    </location>
</feature>
<reference evidence="5 6" key="1">
    <citation type="journal article" date="2009" name="Stand. Genomic Sci.">
        <title>Complete genome sequence of Rhodothermus marinus type strain (R-10).</title>
        <authorList>
            <person name="Nolan M."/>
            <person name="Tindall B.J."/>
            <person name="Pomrenke H."/>
            <person name="Lapidus A."/>
            <person name="Copeland A."/>
            <person name="Glavina Del Rio T."/>
            <person name="Lucas S."/>
            <person name="Chen F."/>
            <person name="Tice H."/>
            <person name="Cheng J.F."/>
            <person name="Saunders E."/>
            <person name="Han C."/>
            <person name="Bruce D."/>
            <person name="Goodwin L."/>
            <person name="Chain P."/>
            <person name="Pitluck S."/>
            <person name="Ovchinikova G."/>
            <person name="Pati A."/>
            <person name="Ivanova N."/>
            <person name="Mavromatis K."/>
            <person name="Chen A."/>
            <person name="Palaniappan K."/>
            <person name="Land M."/>
            <person name="Hauser L."/>
            <person name="Chang Y.J."/>
            <person name="Jeffries C.D."/>
            <person name="Brettin T."/>
            <person name="Goker M."/>
            <person name="Bristow J."/>
            <person name="Eisen J.A."/>
            <person name="Markowitz V."/>
            <person name="Hugenholtz P."/>
            <person name="Kyrpides N.C."/>
            <person name="Klenk H.P."/>
            <person name="Detter J.C."/>
        </authorList>
    </citation>
    <scope>NUCLEOTIDE SEQUENCE [LARGE SCALE GENOMIC DNA]</scope>
    <source>
        <strain evidence="6">ATCC 43812 / DSM 4252 / R-10</strain>
    </source>
</reference>
<dbReference type="InterPro" id="IPR024930">
    <property type="entry name" value="Skp_dom_sf"/>
</dbReference>
<dbReference type="InterPro" id="IPR005632">
    <property type="entry name" value="Chaperone_Skp"/>
</dbReference>
<dbReference type="SUPFAM" id="SSF111384">
    <property type="entry name" value="OmpH-like"/>
    <property type="match status" value="1"/>
</dbReference>
<evidence type="ECO:0000256" key="4">
    <source>
        <dbReference type="SAM" id="SignalP"/>
    </source>
</evidence>
<dbReference type="eggNOG" id="COG2825">
    <property type="taxonomic scope" value="Bacteria"/>
</dbReference>
<dbReference type="GO" id="GO:0050821">
    <property type="term" value="P:protein stabilization"/>
    <property type="evidence" value="ECO:0007669"/>
    <property type="project" value="TreeGrafter"/>
</dbReference>
<dbReference type="GO" id="GO:0005829">
    <property type="term" value="C:cytosol"/>
    <property type="evidence" value="ECO:0007669"/>
    <property type="project" value="TreeGrafter"/>
</dbReference>
<dbReference type="Proteomes" id="UP000002221">
    <property type="component" value="Chromosome"/>
</dbReference>
<dbReference type="RefSeq" id="WP_012844451.1">
    <property type="nucleotide sequence ID" value="NC_013501.1"/>
</dbReference>
<dbReference type="Pfam" id="PF03938">
    <property type="entry name" value="OmpH"/>
    <property type="match status" value="1"/>
</dbReference>
<dbReference type="STRING" id="518766.Rmar_1957"/>
<comment type="similarity">
    <text evidence="1">Belongs to the Skp family.</text>
</comment>
<dbReference type="Gene3D" id="3.30.910.20">
    <property type="entry name" value="Skp domain"/>
    <property type="match status" value="1"/>
</dbReference>
<evidence type="ECO:0000313" key="5">
    <source>
        <dbReference type="EMBL" id="ACY48840.1"/>
    </source>
</evidence>
<organism evidence="5 6">
    <name type="scientific">Rhodothermus marinus (strain ATCC 43812 / DSM 4252 / R-10)</name>
    <name type="common">Rhodothermus obamensis</name>
    <dbReference type="NCBI Taxonomy" id="518766"/>
    <lineage>
        <taxon>Bacteria</taxon>
        <taxon>Pseudomonadati</taxon>
        <taxon>Rhodothermota</taxon>
        <taxon>Rhodothermia</taxon>
        <taxon>Rhodothermales</taxon>
        <taxon>Rhodothermaceae</taxon>
        <taxon>Rhodothermus</taxon>
    </lineage>
</organism>
<keyword evidence="6" id="KW-1185">Reference proteome</keyword>
<dbReference type="HOGENOM" id="CLU_053320_3_1_10"/>
<dbReference type="AlphaFoldDB" id="D0MKC8"/>
<name>D0MKC8_RHOM4</name>
<dbReference type="OrthoDB" id="1495961at2"/>
<dbReference type="SMART" id="SM00935">
    <property type="entry name" value="OmpH"/>
    <property type="match status" value="1"/>
</dbReference>
<evidence type="ECO:0000256" key="2">
    <source>
        <dbReference type="ARBA" id="ARBA00022729"/>
    </source>
</evidence>
<keyword evidence="2 4" id="KW-0732">Signal</keyword>
<feature type="chain" id="PRO_5003011211" evidence="4">
    <location>
        <begin position="29"/>
        <end position="187"/>
    </location>
</feature>
<accession>D0MKC8</accession>
<dbReference type="PANTHER" id="PTHR35089:SF1">
    <property type="entry name" value="CHAPERONE PROTEIN SKP"/>
    <property type="match status" value="1"/>
</dbReference>
<dbReference type="GO" id="GO:0051082">
    <property type="term" value="F:unfolded protein binding"/>
    <property type="evidence" value="ECO:0007669"/>
    <property type="project" value="InterPro"/>
</dbReference>
<dbReference type="PANTHER" id="PTHR35089">
    <property type="entry name" value="CHAPERONE PROTEIN SKP"/>
    <property type="match status" value="1"/>
</dbReference>
<evidence type="ECO:0000256" key="1">
    <source>
        <dbReference type="ARBA" id="ARBA00009091"/>
    </source>
</evidence>
<feature type="signal peptide" evidence="4">
    <location>
        <begin position="1"/>
        <end position="28"/>
    </location>
</feature>
<protein>
    <submittedName>
        <fullName evidence="5">Outer membrane chaperone Skp (OmpH)</fullName>
    </submittedName>
</protein>
<gene>
    <name evidence="5" type="ordered locus">Rmar_1957</name>
</gene>
<dbReference type="EMBL" id="CP001807">
    <property type="protein sequence ID" value="ACY48840.1"/>
    <property type="molecule type" value="Genomic_DNA"/>
</dbReference>
<evidence type="ECO:0000256" key="3">
    <source>
        <dbReference type="SAM" id="Coils"/>
    </source>
</evidence>
<dbReference type="KEGG" id="rmr:Rmar_1957"/>